<evidence type="ECO:0000256" key="4">
    <source>
        <dbReference type="ARBA" id="ARBA00022673"/>
    </source>
</evidence>
<evidence type="ECO:0000256" key="12">
    <source>
        <dbReference type="SAM" id="Phobius"/>
    </source>
</evidence>
<evidence type="ECO:0000256" key="2">
    <source>
        <dbReference type="ARBA" id="ARBA00022448"/>
    </source>
</evidence>
<feature type="transmembrane region" description="Helical" evidence="12">
    <location>
        <begin position="69"/>
        <end position="89"/>
    </location>
</feature>
<reference evidence="14" key="1">
    <citation type="journal article" date="2014" name="Nat. Commun.">
        <title>The rainbow trout genome provides novel insights into evolution after whole-genome duplication in vertebrates.</title>
        <authorList>
            <person name="Berthelot C."/>
            <person name="Brunet F."/>
            <person name="Chalopin D."/>
            <person name="Juanchich A."/>
            <person name="Bernard M."/>
            <person name="Noel B."/>
            <person name="Bento P."/>
            <person name="Da Silva C."/>
            <person name="Labadie K."/>
            <person name="Alberti A."/>
            <person name="Aury J.M."/>
            <person name="Louis A."/>
            <person name="Dehais P."/>
            <person name="Bardou P."/>
            <person name="Montfort J."/>
            <person name="Klopp C."/>
            <person name="Cabau C."/>
            <person name="Gaspin C."/>
            <person name="Thorgaard G.H."/>
            <person name="Boussaha M."/>
            <person name="Quillet E."/>
            <person name="Guyomard R."/>
            <person name="Galiana D."/>
            <person name="Bobe J."/>
            <person name="Volff J.N."/>
            <person name="Genet C."/>
            <person name="Wincker P."/>
            <person name="Jaillon O."/>
            <person name="Roest Crollius H."/>
            <person name="Guiguen Y."/>
        </authorList>
    </citation>
    <scope>NUCLEOTIDE SEQUENCE [LARGE SCALE GENOMIC DNA]</scope>
</reference>
<evidence type="ECO:0000256" key="11">
    <source>
        <dbReference type="ARBA" id="ARBA00023303"/>
    </source>
</evidence>
<dbReference type="GO" id="GO:0005891">
    <property type="term" value="C:voltage-gated calcium channel complex"/>
    <property type="evidence" value="ECO:0007669"/>
    <property type="project" value="TreeGrafter"/>
</dbReference>
<keyword evidence="2" id="KW-0813">Transport</keyword>
<dbReference type="EMBL" id="FR917401">
    <property type="protein sequence ID" value="CDQ94340.1"/>
    <property type="molecule type" value="Genomic_DNA"/>
</dbReference>
<keyword evidence="8 12" id="KW-1133">Transmembrane helix</keyword>
<dbReference type="Pfam" id="PF00520">
    <property type="entry name" value="Ion_trans"/>
    <property type="match status" value="1"/>
</dbReference>
<dbReference type="InterPro" id="IPR050599">
    <property type="entry name" value="VDCC_alpha-1_subunit"/>
</dbReference>
<dbReference type="GO" id="GO:0098703">
    <property type="term" value="P:calcium ion import across plasma membrane"/>
    <property type="evidence" value="ECO:0007669"/>
    <property type="project" value="TreeGrafter"/>
</dbReference>
<dbReference type="GO" id="GO:0008331">
    <property type="term" value="F:high voltage-gated calcium channel activity"/>
    <property type="evidence" value="ECO:0007669"/>
    <property type="project" value="TreeGrafter"/>
</dbReference>
<keyword evidence="9" id="KW-0406">Ion transport</keyword>
<comment type="subcellular location">
    <subcellularLocation>
        <location evidence="1">Membrane</location>
        <topology evidence="1">Multi-pass membrane protein</topology>
    </subcellularLocation>
</comment>
<name>A0A060YZ99_ONCMY</name>
<dbReference type="PANTHER" id="PTHR45628:SF39">
    <property type="entry name" value="VOLTAGE-DEPENDENT T-TYPE CALCIUM CHANNEL SUBUNIT ALPHA-1I"/>
    <property type="match status" value="1"/>
</dbReference>
<dbReference type="SUPFAM" id="SSF81324">
    <property type="entry name" value="Voltage-gated potassium channels"/>
    <property type="match status" value="1"/>
</dbReference>
<dbReference type="PaxDb" id="8022-A0A060YZ99"/>
<dbReference type="Gene3D" id="1.20.120.350">
    <property type="entry name" value="Voltage-gated potassium channels. Chain C"/>
    <property type="match status" value="1"/>
</dbReference>
<reference evidence="14" key="2">
    <citation type="submission" date="2014-03" db="EMBL/GenBank/DDBJ databases">
        <authorList>
            <person name="Genoscope - CEA"/>
        </authorList>
    </citation>
    <scope>NUCLEOTIDE SEQUENCE</scope>
</reference>
<keyword evidence="10 12" id="KW-0472">Membrane</keyword>
<feature type="transmembrane region" description="Helical" evidence="12">
    <location>
        <begin position="35"/>
        <end position="57"/>
    </location>
</feature>
<gene>
    <name evidence="14" type="ORF">GSONMT00024405001</name>
</gene>
<evidence type="ECO:0000313" key="14">
    <source>
        <dbReference type="EMBL" id="CDQ94340.1"/>
    </source>
</evidence>
<evidence type="ECO:0000256" key="3">
    <source>
        <dbReference type="ARBA" id="ARBA00022568"/>
    </source>
</evidence>
<evidence type="ECO:0000256" key="1">
    <source>
        <dbReference type="ARBA" id="ARBA00004141"/>
    </source>
</evidence>
<dbReference type="Proteomes" id="UP000193380">
    <property type="component" value="Unassembled WGS sequence"/>
</dbReference>
<evidence type="ECO:0000256" key="10">
    <source>
        <dbReference type="ARBA" id="ARBA00023136"/>
    </source>
</evidence>
<keyword evidence="3" id="KW-0109">Calcium transport</keyword>
<evidence type="ECO:0000313" key="15">
    <source>
        <dbReference type="Proteomes" id="UP000193380"/>
    </source>
</evidence>
<evidence type="ECO:0000256" key="5">
    <source>
        <dbReference type="ARBA" id="ARBA00022692"/>
    </source>
</evidence>
<evidence type="ECO:0000256" key="7">
    <source>
        <dbReference type="ARBA" id="ARBA00022882"/>
    </source>
</evidence>
<keyword evidence="6" id="KW-0106">Calcium</keyword>
<evidence type="ECO:0000256" key="6">
    <source>
        <dbReference type="ARBA" id="ARBA00022837"/>
    </source>
</evidence>
<sequence length="92" mass="11052">MMEVYRPEWCETREDWSVFLFSPQNRFRRVCQSIIAYKMFDYVVLAFIFSNCITVALERPKIMQGSLERVFLTISNYVFTAIFVAEMTLKVW</sequence>
<dbReference type="PANTHER" id="PTHR45628">
    <property type="entry name" value="VOLTAGE-DEPENDENT CALCIUM CHANNEL TYPE A SUBUNIT ALPHA-1"/>
    <property type="match status" value="1"/>
</dbReference>
<organism evidence="14 15">
    <name type="scientific">Oncorhynchus mykiss</name>
    <name type="common">Rainbow trout</name>
    <name type="synonym">Salmo gairdneri</name>
    <dbReference type="NCBI Taxonomy" id="8022"/>
    <lineage>
        <taxon>Eukaryota</taxon>
        <taxon>Metazoa</taxon>
        <taxon>Chordata</taxon>
        <taxon>Craniata</taxon>
        <taxon>Vertebrata</taxon>
        <taxon>Euteleostomi</taxon>
        <taxon>Actinopterygii</taxon>
        <taxon>Neopterygii</taxon>
        <taxon>Teleostei</taxon>
        <taxon>Protacanthopterygii</taxon>
        <taxon>Salmoniformes</taxon>
        <taxon>Salmonidae</taxon>
        <taxon>Salmoninae</taxon>
        <taxon>Oncorhynchus</taxon>
    </lineage>
</organism>
<keyword evidence="11" id="KW-0407">Ion channel</keyword>
<keyword evidence="7" id="KW-0851">Voltage-gated channel</keyword>
<protein>
    <recommendedName>
        <fullName evidence="13">Ion transport domain-containing protein</fullName>
    </recommendedName>
</protein>
<dbReference type="InterPro" id="IPR005821">
    <property type="entry name" value="Ion_trans_dom"/>
</dbReference>
<evidence type="ECO:0000256" key="9">
    <source>
        <dbReference type="ARBA" id="ARBA00023065"/>
    </source>
</evidence>
<evidence type="ECO:0000256" key="8">
    <source>
        <dbReference type="ARBA" id="ARBA00022989"/>
    </source>
</evidence>
<evidence type="ECO:0000259" key="13">
    <source>
        <dbReference type="Pfam" id="PF00520"/>
    </source>
</evidence>
<dbReference type="InterPro" id="IPR027359">
    <property type="entry name" value="Volt_channel_dom_sf"/>
</dbReference>
<dbReference type="STRING" id="8022.A0A060YZ99"/>
<keyword evidence="4" id="KW-0107">Calcium channel</keyword>
<proteinExistence type="predicted"/>
<dbReference type="AlphaFoldDB" id="A0A060YZ99"/>
<accession>A0A060YZ99</accession>
<keyword evidence="5 12" id="KW-0812">Transmembrane</keyword>
<feature type="domain" description="Ion transport" evidence="13">
    <location>
        <begin position="37"/>
        <end position="92"/>
    </location>
</feature>